<evidence type="ECO:0000256" key="20">
    <source>
        <dbReference type="SAM" id="SignalP"/>
    </source>
</evidence>
<evidence type="ECO:0000256" key="8">
    <source>
        <dbReference type="ARBA" id="ARBA00022669"/>
    </source>
</evidence>
<feature type="signal peptide" evidence="20">
    <location>
        <begin position="1"/>
        <end position="22"/>
    </location>
</feature>
<dbReference type="InterPro" id="IPR017853">
    <property type="entry name" value="GH"/>
</dbReference>
<evidence type="ECO:0000256" key="1">
    <source>
        <dbReference type="ARBA" id="ARBA00000822"/>
    </source>
</evidence>
<evidence type="ECO:0000256" key="4">
    <source>
        <dbReference type="ARBA" id="ARBA00012729"/>
    </source>
</evidence>
<evidence type="ECO:0000256" key="16">
    <source>
        <dbReference type="ARBA" id="ARBA00023295"/>
    </source>
</evidence>
<protein>
    <recommendedName>
        <fullName evidence="4">chitinase</fullName>
        <ecNumber evidence="4">3.2.1.14</ecNumber>
    </recommendedName>
</protein>
<dbReference type="PROSITE" id="PS51910">
    <property type="entry name" value="GH18_2"/>
    <property type="match status" value="1"/>
</dbReference>
<evidence type="ECO:0000256" key="13">
    <source>
        <dbReference type="ARBA" id="ARBA00023180"/>
    </source>
</evidence>
<keyword evidence="16 19" id="KW-0326">Glycosidase</keyword>
<dbReference type="Pfam" id="PF00704">
    <property type="entry name" value="Glyco_hydro_18"/>
    <property type="match status" value="1"/>
</dbReference>
<keyword evidence="11" id="KW-0146">Chitin degradation</keyword>
<keyword evidence="10 19" id="KW-0378">Hydrolase</keyword>
<accession>A0ABR2XMR9</accession>
<evidence type="ECO:0000256" key="12">
    <source>
        <dbReference type="ARBA" id="ARBA00023136"/>
    </source>
</evidence>
<dbReference type="InterPro" id="IPR050542">
    <property type="entry name" value="Glycosyl_Hydrlase18_Chitinase"/>
</dbReference>
<feature type="domain" description="GH18" evidence="21">
    <location>
        <begin position="30"/>
        <end position="350"/>
    </location>
</feature>
<evidence type="ECO:0000256" key="6">
    <source>
        <dbReference type="ARBA" id="ARBA00022525"/>
    </source>
</evidence>
<name>A0ABR2XMR9_9PEZI</name>
<keyword evidence="15" id="KW-0449">Lipoprotein</keyword>
<dbReference type="PANTHER" id="PTHR45708:SF47">
    <property type="entry name" value="ENDOCHITINASE A"/>
    <property type="match status" value="1"/>
</dbReference>
<comment type="caution">
    <text evidence="22">The sequence shown here is derived from an EMBL/GenBank/DDBJ whole genome shotgun (WGS) entry which is preliminary data.</text>
</comment>
<evidence type="ECO:0000256" key="11">
    <source>
        <dbReference type="ARBA" id="ARBA00023024"/>
    </source>
</evidence>
<dbReference type="PANTHER" id="PTHR45708">
    <property type="entry name" value="ENDOCHITINASE"/>
    <property type="match status" value="1"/>
</dbReference>
<keyword evidence="12" id="KW-0472">Membrane</keyword>
<evidence type="ECO:0000256" key="19">
    <source>
        <dbReference type="RuleBase" id="RU000489"/>
    </source>
</evidence>
<keyword evidence="8" id="KW-0147">Chitin-binding</keyword>
<dbReference type="InterPro" id="IPR045321">
    <property type="entry name" value="Cts1-like"/>
</dbReference>
<evidence type="ECO:0000256" key="15">
    <source>
        <dbReference type="ARBA" id="ARBA00023288"/>
    </source>
</evidence>
<dbReference type="SUPFAM" id="SSF51445">
    <property type="entry name" value="(Trans)glycosidases"/>
    <property type="match status" value="1"/>
</dbReference>
<dbReference type="Gene3D" id="3.20.20.80">
    <property type="entry name" value="Glycosidases"/>
    <property type="match status" value="1"/>
</dbReference>
<dbReference type="CDD" id="cd02877">
    <property type="entry name" value="GH18_hevamine_XipI_class_III"/>
    <property type="match status" value="1"/>
</dbReference>
<organism evidence="22 23">
    <name type="scientific">Seiridium cardinale</name>
    <dbReference type="NCBI Taxonomy" id="138064"/>
    <lineage>
        <taxon>Eukaryota</taxon>
        <taxon>Fungi</taxon>
        <taxon>Dikarya</taxon>
        <taxon>Ascomycota</taxon>
        <taxon>Pezizomycotina</taxon>
        <taxon>Sordariomycetes</taxon>
        <taxon>Xylariomycetidae</taxon>
        <taxon>Amphisphaeriales</taxon>
        <taxon>Sporocadaceae</taxon>
        <taxon>Seiridium</taxon>
    </lineage>
</organism>
<evidence type="ECO:0000256" key="5">
    <source>
        <dbReference type="ARBA" id="ARBA00022475"/>
    </source>
</evidence>
<sequence length="979" mass="108206">MFNIKGLLNAVCFALYCSSALAAFDINSKNNVAVYYGQGPDQKPLAIYCADKSIDIIILSFIHLFPAQANGYPGLNLGNQCSGETYPGPGYGGKNDPSKNQLLKCPNIQHDLNYCRAKYPSKKILLSLGGGTNGYQLTGASDGTNLATQLWNLFGPRQQRLVNRGIPRPFDYNNIGFSVDGFDLDIEHPSTNKSAGYKALVTELKRLFRTANSQFYLTASPQCVVPDANMKDMLSTVAFDLVFIQFYNTWKCSARRWIVENPLYQPGGPVAWAGFTYGNWTNWLANTPSKHARLFLSLPGSAAAANKGYEVTLRGENSIANAYYCRPNFGGISVWDATYASANMHGTRNFYQNTKVILNVASANASRCATDGTATFPITRNSRCVQTAGADRGLRIVEQDANQDTGVATRREAKVTDTSEMYRKLDSAMGTIKFEWIHSSSDENNKEDDAEKRKAIRVQAMKAAAASRKKTGTWGKQNMRQPVVVRLYSNGKATSASASHKEASWNSVRARDMLRPTNHVIPIIRYLKSDGRPAIMHLGTPTTSQFERSTGCIGWPMPLPDFEHLSVDVGVNVLDLDELTCVATGQVAGSLLAQHHTTLDKLIVRRRQSYLFHIPARYGYSPCLDDALRCVATKAKRILLPDSATASGELDTYGLYGKALCSLQAAVNDANGWTDPHTLGAIEMLSICELLESPARPSAWEKHIAGAGRLIRARGPSRFGTEFEKALLTSMIAPLICEAMRLRQPCFLDEEPWQAVLRSLAIDGAHHYQPRGLGYIRLWAHGARLPGLVLDMCNATANPEAFTDKQIDDLERRCRAFKNGLLGCMIEYDKHEPCGDGDVRVELLGASYAMLASASRLLGAISPSERLFQEEEAARYAKEMRKLVLDIINADKWASFYLEQKIVVADSVLSTTDLWLKGLDKSTPLRRTSGKARLIEKWEFKTWCAGIPDDYGLQYDPTLGYRNRDAIPTWNETAVIVTA</sequence>
<keyword evidence="7" id="KW-0336">GPI-anchor</keyword>
<evidence type="ECO:0000313" key="23">
    <source>
        <dbReference type="Proteomes" id="UP001465668"/>
    </source>
</evidence>
<evidence type="ECO:0000256" key="3">
    <source>
        <dbReference type="ARBA" id="ARBA00004613"/>
    </source>
</evidence>
<evidence type="ECO:0000256" key="2">
    <source>
        <dbReference type="ARBA" id="ARBA00004609"/>
    </source>
</evidence>
<dbReference type="EMBL" id="JARVKM010000036">
    <property type="protein sequence ID" value="KAK9775101.1"/>
    <property type="molecule type" value="Genomic_DNA"/>
</dbReference>
<evidence type="ECO:0000256" key="9">
    <source>
        <dbReference type="ARBA" id="ARBA00022729"/>
    </source>
</evidence>
<dbReference type="PROSITE" id="PS01095">
    <property type="entry name" value="GH18_1"/>
    <property type="match status" value="1"/>
</dbReference>
<gene>
    <name evidence="22" type="ORF">SCAR479_08077</name>
</gene>
<evidence type="ECO:0000256" key="18">
    <source>
        <dbReference type="ARBA" id="ARBA00025727"/>
    </source>
</evidence>
<keyword evidence="5" id="KW-1003">Cell membrane</keyword>
<evidence type="ECO:0000256" key="7">
    <source>
        <dbReference type="ARBA" id="ARBA00022622"/>
    </source>
</evidence>
<evidence type="ECO:0000256" key="17">
    <source>
        <dbReference type="ARBA" id="ARBA00023326"/>
    </source>
</evidence>
<comment type="catalytic activity">
    <reaction evidence="1">
        <text>Random endo-hydrolysis of N-acetyl-beta-D-glucosaminide (1-&gt;4)-beta-linkages in chitin and chitodextrins.</text>
        <dbReference type="EC" id="3.2.1.14"/>
    </reaction>
</comment>
<keyword evidence="6" id="KW-0964">Secreted</keyword>
<evidence type="ECO:0000259" key="21">
    <source>
        <dbReference type="PROSITE" id="PS51910"/>
    </source>
</evidence>
<comment type="similarity">
    <text evidence="18">Belongs to the glycosyl hydrolase 18 family. Chitinase class III subfamily.</text>
</comment>
<comment type="subcellular location">
    <subcellularLocation>
        <location evidence="2">Cell membrane</location>
        <topology evidence="2">Lipid-anchor</topology>
        <topology evidence="2">GPI-anchor</topology>
    </subcellularLocation>
    <subcellularLocation>
        <location evidence="3">Secreted</location>
    </subcellularLocation>
</comment>
<feature type="chain" id="PRO_5046695412" description="chitinase" evidence="20">
    <location>
        <begin position="23"/>
        <end position="979"/>
    </location>
</feature>
<evidence type="ECO:0000313" key="22">
    <source>
        <dbReference type="EMBL" id="KAK9775101.1"/>
    </source>
</evidence>
<keyword evidence="9 20" id="KW-0732">Signal</keyword>
<dbReference type="EC" id="3.2.1.14" evidence="4"/>
<dbReference type="InterPro" id="IPR001579">
    <property type="entry name" value="Glyco_hydro_18_chit_AS"/>
</dbReference>
<keyword evidence="14" id="KW-0119">Carbohydrate metabolism</keyword>
<evidence type="ECO:0000256" key="10">
    <source>
        <dbReference type="ARBA" id="ARBA00022801"/>
    </source>
</evidence>
<proteinExistence type="inferred from homology"/>
<keyword evidence="17" id="KW-0624">Polysaccharide degradation</keyword>
<keyword evidence="13" id="KW-0325">Glycoprotein</keyword>
<dbReference type="InterPro" id="IPR001223">
    <property type="entry name" value="Glyco_hydro18_cat"/>
</dbReference>
<reference evidence="22 23" key="1">
    <citation type="submission" date="2024-02" db="EMBL/GenBank/DDBJ databases">
        <title>First draft genome assembly of two strains of Seiridium cardinale.</title>
        <authorList>
            <person name="Emiliani G."/>
            <person name="Scali E."/>
        </authorList>
    </citation>
    <scope>NUCLEOTIDE SEQUENCE [LARGE SCALE GENOMIC DNA]</scope>
    <source>
        <strain evidence="22 23">BM-138-000479</strain>
    </source>
</reference>
<evidence type="ECO:0000256" key="14">
    <source>
        <dbReference type="ARBA" id="ARBA00023277"/>
    </source>
</evidence>
<keyword evidence="23" id="KW-1185">Reference proteome</keyword>
<dbReference type="Proteomes" id="UP001465668">
    <property type="component" value="Unassembled WGS sequence"/>
</dbReference>